<evidence type="ECO:0000313" key="1">
    <source>
        <dbReference type="EMBL" id="MBI1683416.1"/>
    </source>
</evidence>
<keyword evidence="2" id="KW-1185">Reference proteome</keyword>
<protein>
    <submittedName>
        <fullName evidence="1">Uncharacterized protein</fullName>
    </submittedName>
</protein>
<dbReference type="RefSeq" id="WP_198575347.1">
    <property type="nucleotide sequence ID" value="NZ_JADWOX010000003.1"/>
</dbReference>
<proteinExistence type="predicted"/>
<reference evidence="1 2" key="1">
    <citation type="submission" date="2020-11" db="EMBL/GenBank/DDBJ databases">
        <title>genome sequence of strain KACC 18849.</title>
        <authorList>
            <person name="Gao J."/>
            <person name="Zhang X."/>
        </authorList>
    </citation>
    <scope>NUCLEOTIDE SEQUENCE [LARGE SCALE GENOMIC DNA]</scope>
    <source>
        <strain evidence="1 2">KACC 18849</strain>
    </source>
</reference>
<evidence type="ECO:0000313" key="2">
    <source>
        <dbReference type="Proteomes" id="UP000639859"/>
    </source>
</evidence>
<dbReference type="EMBL" id="JADWOX010000003">
    <property type="protein sequence ID" value="MBI1683416.1"/>
    <property type="molecule type" value="Genomic_DNA"/>
</dbReference>
<dbReference type="Proteomes" id="UP000639859">
    <property type="component" value="Unassembled WGS sequence"/>
</dbReference>
<accession>A0ABS0SVX2</accession>
<name>A0ABS0SVX2_9CAUL</name>
<gene>
    <name evidence="1" type="ORF">I4Q42_07045</name>
</gene>
<comment type="caution">
    <text evidence="1">The sequence shown here is derived from an EMBL/GenBank/DDBJ whole genome shotgun (WGS) entry which is preliminary data.</text>
</comment>
<sequence length="174" mass="19361">MAWERFASPSGDYDLSHLDPFLLTVSPQDGSAGYRVLVSFGHHTFTREVRAGDEEGLKHAVDGDVRCFCAERHRCSLRLPAIVRASGRGRAYFSQGRNFLLVEDMPGAKGPYAVFFNIGRARAKAFDANLFVVSAYLKPNLPPRRKLASITLVTLIGKTVRGEPITRPKPRMKK</sequence>
<organism evidence="1 2">
    <name type="scientific">Caulobacter hibisci</name>
    <dbReference type="NCBI Taxonomy" id="2035993"/>
    <lineage>
        <taxon>Bacteria</taxon>
        <taxon>Pseudomonadati</taxon>
        <taxon>Pseudomonadota</taxon>
        <taxon>Alphaproteobacteria</taxon>
        <taxon>Caulobacterales</taxon>
        <taxon>Caulobacteraceae</taxon>
        <taxon>Caulobacter</taxon>
    </lineage>
</organism>